<feature type="non-terminal residue" evidence="1">
    <location>
        <position position="1"/>
    </location>
</feature>
<name>A0A811V7H3_CERCA</name>
<protein>
    <submittedName>
        <fullName evidence="1">(Mediterranean fruit fly) hypothetical protein</fullName>
    </submittedName>
</protein>
<evidence type="ECO:0000313" key="2">
    <source>
        <dbReference type="Proteomes" id="UP000606786"/>
    </source>
</evidence>
<gene>
    <name evidence="1" type="ORF">CCAP1982_LOCUS19945</name>
</gene>
<dbReference type="AlphaFoldDB" id="A0A811V7H3"/>
<proteinExistence type="predicted"/>
<dbReference type="Proteomes" id="UP000606786">
    <property type="component" value="Unassembled WGS sequence"/>
</dbReference>
<accession>A0A811V7H3</accession>
<organism evidence="1 2">
    <name type="scientific">Ceratitis capitata</name>
    <name type="common">Mediterranean fruit fly</name>
    <name type="synonym">Tephritis capitata</name>
    <dbReference type="NCBI Taxonomy" id="7213"/>
    <lineage>
        <taxon>Eukaryota</taxon>
        <taxon>Metazoa</taxon>
        <taxon>Ecdysozoa</taxon>
        <taxon>Arthropoda</taxon>
        <taxon>Hexapoda</taxon>
        <taxon>Insecta</taxon>
        <taxon>Pterygota</taxon>
        <taxon>Neoptera</taxon>
        <taxon>Endopterygota</taxon>
        <taxon>Diptera</taxon>
        <taxon>Brachycera</taxon>
        <taxon>Muscomorpha</taxon>
        <taxon>Tephritoidea</taxon>
        <taxon>Tephritidae</taxon>
        <taxon>Ceratitis</taxon>
        <taxon>Ceratitis</taxon>
    </lineage>
</organism>
<sequence>CSGIWSALVIKRTQQFLQAIGFWGNIIIMRGMPQPTKSSAKLAMIPRSDAIHARSEGEQLHDGDINKCKEQQNITTTTTTL</sequence>
<dbReference type="EMBL" id="CAJHJT010000056">
    <property type="protein sequence ID" value="CAD7011835.1"/>
    <property type="molecule type" value="Genomic_DNA"/>
</dbReference>
<reference evidence="1" key="1">
    <citation type="submission" date="2020-11" db="EMBL/GenBank/DDBJ databases">
        <authorList>
            <person name="Whitehead M."/>
        </authorList>
    </citation>
    <scope>NUCLEOTIDE SEQUENCE</scope>
    <source>
        <strain evidence="1">EGII</strain>
    </source>
</reference>
<keyword evidence="2" id="KW-1185">Reference proteome</keyword>
<comment type="caution">
    <text evidence="1">The sequence shown here is derived from an EMBL/GenBank/DDBJ whole genome shotgun (WGS) entry which is preliminary data.</text>
</comment>
<evidence type="ECO:0000313" key="1">
    <source>
        <dbReference type="EMBL" id="CAD7011835.1"/>
    </source>
</evidence>